<accession>A0A2A2F4F0</accession>
<organism evidence="1 2">
    <name type="scientific">Halovibrio salipaludis</name>
    <dbReference type="NCBI Taxonomy" id="2032626"/>
    <lineage>
        <taxon>Bacteria</taxon>
        <taxon>Pseudomonadati</taxon>
        <taxon>Pseudomonadota</taxon>
        <taxon>Gammaproteobacteria</taxon>
        <taxon>Oceanospirillales</taxon>
        <taxon>Halomonadaceae</taxon>
        <taxon>Halovibrio</taxon>
    </lineage>
</organism>
<proteinExistence type="predicted"/>
<dbReference type="AlphaFoldDB" id="A0A2A2F4F0"/>
<protein>
    <recommendedName>
        <fullName evidence="3">SatD family (SatD)</fullName>
    </recommendedName>
</protein>
<dbReference type="Pfam" id="PF16264">
    <property type="entry name" value="SatD"/>
    <property type="match status" value="1"/>
</dbReference>
<dbReference type="InterPro" id="IPR032580">
    <property type="entry name" value="SatD"/>
</dbReference>
<name>A0A2A2F4F0_9GAMM</name>
<keyword evidence="2" id="KW-1185">Reference proteome</keyword>
<comment type="caution">
    <text evidence="1">The sequence shown here is derived from an EMBL/GenBank/DDBJ whole genome shotgun (WGS) entry which is preliminary data.</text>
</comment>
<evidence type="ECO:0000313" key="1">
    <source>
        <dbReference type="EMBL" id="PAU79828.1"/>
    </source>
</evidence>
<dbReference type="EMBL" id="NSKD01000005">
    <property type="protein sequence ID" value="PAU79828.1"/>
    <property type="molecule type" value="Genomic_DNA"/>
</dbReference>
<evidence type="ECO:0008006" key="3">
    <source>
        <dbReference type="Google" id="ProtNLM"/>
    </source>
</evidence>
<reference evidence="1 2" key="1">
    <citation type="submission" date="2017-08" db="EMBL/GenBank/DDBJ databases">
        <title>Halovibrio sewagensis sp. nov., isolated from wastewater of high salinity.</title>
        <authorList>
            <person name="Dong X."/>
            <person name="Zhang G."/>
        </authorList>
    </citation>
    <scope>NUCLEOTIDE SEQUENCE [LARGE SCALE GENOMIC DNA]</scope>
    <source>
        <strain evidence="1 2">YL5-2</strain>
    </source>
</reference>
<dbReference type="Proteomes" id="UP000218896">
    <property type="component" value="Unassembled WGS sequence"/>
</dbReference>
<gene>
    <name evidence="1" type="ORF">CK501_11540</name>
</gene>
<sequence>MVYSVITLTGAGTMNHLVMIADVIGSRQLANRGQLQTLLEAELRTLHKESTGLASPYTITLGDEFQAVFRDADRVFPDILAILRALHPVGLRFALGIGSITTRINPEQAIGMDGPAFYQARDLLERMKKDRRILAVAGLPEDDGLQESALGLLDHQLRKWRPNRLDILRLLLQGWEAGTIADHLDITEQSVYKNIREGGLEHAIQLTRALTGRMNNALARTD</sequence>
<evidence type="ECO:0000313" key="2">
    <source>
        <dbReference type="Proteomes" id="UP000218896"/>
    </source>
</evidence>